<feature type="compositionally biased region" description="Polar residues" evidence="5">
    <location>
        <begin position="424"/>
        <end position="441"/>
    </location>
</feature>
<dbReference type="EMBL" id="JAUSQW010000001">
    <property type="protein sequence ID" value="MDP9800663.1"/>
    <property type="molecule type" value="Genomic_DNA"/>
</dbReference>
<feature type="compositionally biased region" description="Polar residues" evidence="5">
    <location>
        <begin position="517"/>
        <end position="528"/>
    </location>
</feature>
<evidence type="ECO:0000256" key="6">
    <source>
        <dbReference type="SAM" id="Phobius"/>
    </source>
</evidence>
<gene>
    <name evidence="8" type="ORF">J2S49_000739</name>
</gene>
<evidence type="ECO:0000256" key="4">
    <source>
        <dbReference type="ARBA" id="ARBA00023136"/>
    </source>
</evidence>
<dbReference type="PANTHER" id="PTHR30566">
    <property type="entry name" value="YNAI-RELATED MECHANOSENSITIVE ION CHANNEL"/>
    <property type="match status" value="1"/>
</dbReference>
<name>A0ABT9NAB7_9ACTO</name>
<evidence type="ECO:0000256" key="1">
    <source>
        <dbReference type="ARBA" id="ARBA00004370"/>
    </source>
</evidence>
<organism evidence="8 9">
    <name type="scientific">Arcanobacterium wilhelmae</name>
    <dbReference type="NCBI Taxonomy" id="1803177"/>
    <lineage>
        <taxon>Bacteria</taxon>
        <taxon>Bacillati</taxon>
        <taxon>Actinomycetota</taxon>
        <taxon>Actinomycetes</taxon>
        <taxon>Actinomycetales</taxon>
        <taxon>Actinomycetaceae</taxon>
        <taxon>Arcanobacterium</taxon>
    </lineage>
</organism>
<accession>A0ABT9NAB7</accession>
<keyword evidence="3 6" id="KW-1133">Transmembrane helix</keyword>
<dbReference type="InterPro" id="IPR006685">
    <property type="entry name" value="MscS_channel_2nd"/>
</dbReference>
<dbReference type="InterPro" id="IPR023408">
    <property type="entry name" value="MscS_beta-dom_sf"/>
</dbReference>
<keyword evidence="4 6" id="KW-0472">Membrane</keyword>
<sequence>MITQQFAQEVLARFVAQSPSPSPAPSPSSLEEKAHDVVEASFDVVQLVIGVGVGALAGLVIGLVTIGILTAVFARQKHLKPVVHAVARPIDLLLIVVGAWVGFNFAASNVSPDVEPWWFAYSSQMFLILTIIAVTYLVASVAKGIVTSIYARVSELSSSKAARIETQTQILHRVIIVAIWLIGFAAVLLTFPGARAAGASLLASAGVMSVVVGIAAQGTLSNVFAGLQLAFSDSIRVGDIVDFDGNYTTVEEITLTYVVLAIWDGRRIIVPSQRLTSQPFQNWTRRAPEMYGDVTWQVDWAVPVRAMRLEVERLLAGSDLWDGRLGVFQVNDASGGTLTVRAVISAKDSSTLVDLKNYLREQIVLWIQKEARQAIPHRRDYWHENISIEDSGKATTALVEARIAQEQRLKNAESVRPQPAVPHFSSTSELVQQDSESTRVLTATEMEAIAQKAEQAKSESETSGAEEHKAGSSSGKGVSRGKSIAKAAREFASSGKFKRTPIAERMDEPVAGESKETPLTSPVTTTANVKPGHEASLFSGSPENEQRAETYAGPGEEAYEERNRKVDEAKIAAKGNPAAIQSDDAAGDSAGQGADHD</sequence>
<feature type="compositionally biased region" description="Basic and acidic residues" evidence="5">
    <location>
        <begin position="454"/>
        <end position="470"/>
    </location>
</feature>
<evidence type="ECO:0000313" key="8">
    <source>
        <dbReference type="EMBL" id="MDP9800663.1"/>
    </source>
</evidence>
<feature type="transmembrane region" description="Helical" evidence="6">
    <location>
        <begin position="47"/>
        <end position="74"/>
    </location>
</feature>
<keyword evidence="2 6" id="KW-0812">Transmembrane</keyword>
<reference evidence="8 9" key="1">
    <citation type="submission" date="2023-07" db="EMBL/GenBank/DDBJ databases">
        <title>Sequencing the genomes of 1000 actinobacteria strains.</title>
        <authorList>
            <person name="Klenk H.-P."/>
        </authorList>
    </citation>
    <scope>NUCLEOTIDE SEQUENCE [LARGE SCALE GENOMIC DNA]</scope>
    <source>
        <strain evidence="8 9">DSM 102162</strain>
    </source>
</reference>
<feature type="transmembrane region" description="Helical" evidence="6">
    <location>
        <begin position="86"/>
        <end position="106"/>
    </location>
</feature>
<feature type="region of interest" description="Disordered" evidence="5">
    <location>
        <begin position="408"/>
        <end position="597"/>
    </location>
</feature>
<dbReference type="Gene3D" id="2.30.30.60">
    <property type="match status" value="1"/>
</dbReference>
<dbReference type="Gene3D" id="1.10.287.1260">
    <property type="match status" value="1"/>
</dbReference>
<evidence type="ECO:0000256" key="3">
    <source>
        <dbReference type="ARBA" id="ARBA00022989"/>
    </source>
</evidence>
<feature type="domain" description="Mechanosensitive ion channel MscS" evidence="7">
    <location>
        <begin position="219"/>
        <end position="285"/>
    </location>
</feature>
<feature type="transmembrane region" description="Helical" evidence="6">
    <location>
        <begin position="126"/>
        <end position="150"/>
    </location>
</feature>
<feature type="compositionally biased region" description="Low complexity" evidence="5">
    <location>
        <begin position="578"/>
        <end position="597"/>
    </location>
</feature>
<evidence type="ECO:0000259" key="7">
    <source>
        <dbReference type="Pfam" id="PF00924"/>
    </source>
</evidence>
<keyword evidence="9" id="KW-1185">Reference proteome</keyword>
<comment type="caution">
    <text evidence="8">The sequence shown here is derived from an EMBL/GenBank/DDBJ whole genome shotgun (WGS) entry which is preliminary data.</text>
</comment>
<protein>
    <submittedName>
        <fullName evidence="8">Energy-converting hydrogenase Eha subunit A</fullName>
    </submittedName>
</protein>
<dbReference type="Pfam" id="PF00924">
    <property type="entry name" value="MS_channel_2nd"/>
    <property type="match status" value="1"/>
</dbReference>
<feature type="compositionally biased region" description="Basic and acidic residues" evidence="5">
    <location>
        <begin position="501"/>
        <end position="516"/>
    </location>
</feature>
<evidence type="ECO:0000256" key="5">
    <source>
        <dbReference type="SAM" id="MobiDB-lite"/>
    </source>
</evidence>
<proteinExistence type="predicted"/>
<feature type="compositionally biased region" description="Basic and acidic residues" evidence="5">
    <location>
        <begin position="560"/>
        <end position="571"/>
    </location>
</feature>
<feature type="transmembrane region" description="Helical" evidence="6">
    <location>
        <begin position="170"/>
        <end position="191"/>
    </location>
</feature>
<dbReference type="Proteomes" id="UP001235966">
    <property type="component" value="Unassembled WGS sequence"/>
</dbReference>
<comment type="subcellular location">
    <subcellularLocation>
        <location evidence="1">Membrane</location>
    </subcellularLocation>
</comment>
<evidence type="ECO:0000313" key="9">
    <source>
        <dbReference type="Proteomes" id="UP001235966"/>
    </source>
</evidence>
<dbReference type="InterPro" id="IPR010920">
    <property type="entry name" value="LSM_dom_sf"/>
</dbReference>
<dbReference type="SUPFAM" id="SSF50182">
    <property type="entry name" value="Sm-like ribonucleoproteins"/>
    <property type="match status" value="1"/>
</dbReference>
<dbReference type="RefSeq" id="WP_278058034.1">
    <property type="nucleotide sequence ID" value="NZ_CP121247.1"/>
</dbReference>
<dbReference type="PANTHER" id="PTHR30566:SF25">
    <property type="entry name" value="INNER MEMBRANE PROTEIN"/>
    <property type="match status" value="1"/>
</dbReference>
<evidence type="ECO:0000256" key="2">
    <source>
        <dbReference type="ARBA" id="ARBA00022692"/>
    </source>
</evidence>
<feature type="compositionally biased region" description="Low complexity" evidence="5">
    <location>
        <begin position="471"/>
        <end position="482"/>
    </location>
</feature>